<gene>
    <name evidence="2" type="ORF">HETSPECPRED_002056</name>
</gene>
<keyword evidence="3" id="KW-1185">Reference proteome</keyword>
<accession>A0A8H3F0C9</accession>
<organism evidence="2 3">
    <name type="scientific">Heterodermia speciosa</name>
    <dbReference type="NCBI Taxonomy" id="116794"/>
    <lineage>
        <taxon>Eukaryota</taxon>
        <taxon>Fungi</taxon>
        <taxon>Dikarya</taxon>
        <taxon>Ascomycota</taxon>
        <taxon>Pezizomycotina</taxon>
        <taxon>Lecanoromycetes</taxon>
        <taxon>OSLEUM clade</taxon>
        <taxon>Lecanoromycetidae</taxon>
        <taxon>Caliciales</taxon>
        <taxon>Physciaceae</taxon>
        <taxon>Heterodermia</taxon>
    </lineage>
</organism>
<feature type="compositionally biased region" description="Polar residues" evidence="1">
    <location>
        <begin position="1"/>
        <end position="13"/>
    </location>
</feature>
<comment type="caution">
    <text evidence="2">The sequence shown here is derived from an EMBL/GenBank/DDBJ whole genome shotgun (WGS) entry which is preliminary data.</text>
</comment>
<evidence type="ECO:0000313" key="2">
    <source>
        <dbReference type="EMBL" id="CAF9914714.1"/>
    </source>
</evidence>
<feature type="compositionally biased region" description="Acidic residues" evidence="1">
    <location>
        <begin position="384"/>
        <end position="395"/>
    </location>
</feature>
<feature type="region of interest" description="Disordered" evidence="1">
    <location>
        <begin position="317"/>
        <end position="395"/>
    </location>
</feature>
<feature type="region of interest" description="Disordered" evidence="1">
    <location>
        <begin position="1"/>
        <end position="266"/>
    </location>
</feature>
<dbReference type="AlphaFoldDB" id="A0A8H3F0C9"/>
<feature type="compositionally biased region" description="Basic and acidic residues" evidence="1">
    <location>
        <begin position="98"/>
        <end position="108"/>
    </location>
</feature>
<name>A0A8H3F0C9_9LECA</name>
<dbReference type="EMBL" id="CAJPDS010000014">
    <property type="protein sequence ID" value="CAF9914714.1"/>
    <property type="molecule type" value="Genomic_DNA"/>
</dbReference>
<feature type="compositionally biased region" description="Polar residues" evidence="1">
    <location>
        <begin position="153"/>
        <end position="171"/>
    </location>
</feature>
<proteinExistence type="predicted"/>
<evidence type="ECO:0000313" key="3">
    <source>
        <dbReference type="Proteomes" id="UP000664521"/>
    </source>
</evidence>
<dbReference type="Proteomes" id="UP000664521">
    <property type="component" value="Unassembled WGS sequence"/>
</dbReference>
<feature type="compositionally biased region" description="Basic and acidic residues" evidence="1">
    <location>
        <begin position="30"/>
        <end position="50"/>
    </location>
</feature>
<feature type="compositionally biased region" description="Basic residues" evidence="1">
    <location>
        <begin position="363"/>
        <end position="373"/>
    </location>
</feature>
<feature type="compositionally biased region" description="Basic and acidic residues" evidence="1">
    <location>
        <begin position="141"/>
        <end position="152"/>
    </location>
</feature>
<protein>
    <submittedName>
        <fullName evidence="2">Uncharacterized protein</fullName>
    </submittedName>
</protein>
<sequence>MTPSKSRPSNLRTPGSDDASPTPAAKKRTSGRERTNVNYDMRYHPADKILRPNHLHTKRAVSLEAKNDHAYSSVDDDSDSAADTDEKDDESEQTDEEVVPRKVLERKMAQLSPLSTRSGRSVKPANYNMKYHPMDAVLRPKASEKQVTRIDRSSASSVTKRSRQDLPQPTAQPEKVATINSDGRVRDLSAELGGQLNLDDDDSERTITKSDPISQQEEYLEDGVVDRTTSPSAEDAENENGGIEIRSVSPAAEVEGNPERVLFDEASSITKPYTDFMSEDEVSDLLNEHMETLPSHQSGVDSTQAVVHTQQTVQVVIHNTEPSKKRPSTPSFERNQRRGRVKKRATGAPEFAVHEDQPGTRSSVKKQIARRPRSAGSDIPKENFEEDEEGQLETTEDLGVVEIDIRDLSRPVEAHNLLQHGMTQSPGLFPASVRLDLGSRLAPSPYIPIYRPSADDASNAFASRFAAVPAVAVDHATELGTIPIRYPMNPTRTFFITKSRPTGSDFI</sequence>
<reference evidence="2" key="1">
    <citation type="submission" date="2021-03" db="EMBL/GenBank/DDBJ databases">
        <authorList>
            <person name="Tagirdzhanova G."/>
        </authorList>
    </citation>
    <scope>NUCLEOTIDE SEQUENCE</scope>
</reference>
<dbReference type="OrthoDB" id="5430111at2759"/>
<evidence type="ECO:0000256" key="1">
    <source>
        <dbReference type="SAM" id="MobiDB-lite"/>
    </source>
</evidence>
<feature type="compositionally biased region" description="Acidic residues" evidence="1">
    <location>
        <begin position="74"/>
        <end position="97"/>
    </location>
</feature>